<protein>
    <submittedName>
        <fullName evidence="4">Uncharacterized protein</fullName>
    </submittedName>
</protein>
<dbReference type="EMBL" id="CP116810">
    <property type="protein sequence ID" value="WCL91716.1"/>
    <property type="molecule type" value="Genomic_DNA"/>
</dbReference>
<evidence type="ECO:0000256" key="1">
    <source>
        <dbReference type="SAM" id="Coils"/>
    </source>
</evidence>
<gene>
    <name evidence="4" type="ordered locus">RPA1577</name>
    <name evidence="5" type="ORF">TX73_008100</name>
</gene>
<evidence type="ECO:0000313" key="4">
    <source>
        <dbReference type="EMBL" id="CAE27018.1"/>
    </source>
</evidence>
<dbReference type="eggNOG" id="COG4223">
    <property type="taxonomic scope" value="Bacteria"/>
</dbReference>
<accession>Q6N9H2</accession>
<dbReference type="EMBL" id="BX572598">
    <property type="protein sequence ID" value="CAE27018.1"/>
    <property type="molecule type" value="Genomic_DNA"/>
</dbReference>
<feature type="region of interest" description="Disordered" evidence="2">
    <location>
        <begin position="1"/>
        <end position="84"/>
    </location>
</feature>
<reference evidence="4 6" key="2">
    <citation type="journal article" date="2004" name="Nat. Biotechnol.">
        <title>Complete genome sequence of the metabolically versatile photosynthetic bacterium Rhodopseudomonas palustris.</title>
        <authorList>
            <person name="Larimer F.W."/>
            <person name="Chain P."/>
            <person name="Hauser L."/>
            <person name="Lamerdin J."/>
            <person name="Malfatti S."/>
            <person name="Do L."/>
            <person name="Land M.L."/>
            <person name="Pelletier D.A."/>
            <person name="Beatty J.T."/>
            <person name="Lang A.S."/>
            <person name="Tabita F.R."/>
            <person name="Gibson J.L."/>
            <person name="Hanson T.E."/>
            <person name="Bobst C."/>
            <person name="Torres J.L."/>
            <person name="Peres C."/>
            <person name="Harrison F.H."/>
            <person name="Gibson J."/>
            <person name="Harwood C.S."/>
        </authorList>
    </citation>
    <scope>NUCLEOTIDE SEQUENCE [LARGE SCALE GENOMIC DNA]</scope>
    <source>
        <strain evidence="6">ATCC BAA-98 / CGA009</strain>
        <strain evidence="4">CGA009</strain>
    </source>
</reference>
<proteinExistence type="predicted"/>
<feature type="coiled-coil region" evidence="1">
    <location>
        <begin position="159"/>
        <end position="204"/>
    </location>
</feature>
<evidence type="ECO:0000313" key="5">
    <source>
        <dbReference type="EMBL" id="WCL91716.1"/>
    </source>
</evidence>
<dbReference type="Proteomes" id="UP000001426">
    <property type="component" value="Chromosome"/>
</dbReference>
<feature type="compositionally biased region" description="Low complexity" evidence="2">
    <location>
        <begin position="12"/>
        <end position="29"/>
    </location>
</feature>
<name>Q6N9H2_RHOPA</name>
<dbReference type="PhylomeDB" id="Q6N9H2"/>
<evidence type="ECO:0000256" key="2">
    <source>
        <dbReference type="SAM" id="MobiDB-lite"/>
    </source>
</evidence>
<keyword evidence="3" id="KW-1133">Transmembrane helix</keyword>
<dbReference type="AlphaFoldDB" id="Q6N9H2"/>
<reference evidence="5" key="1">
    <citation type="submission" date="2003-07" db="EMBL/GenBank/DDBJ databases">
        <authorList>
            <consortium name="Rhodopseudomonas genome consortium"/>
            <person name="Larimer F."/>
            <person name="Harwood C."/>
        </authorList>
    </citation>
    <scope>NUCLEOTIDE SEQUENCE</scope>
    <source>
        <strain evidence="5">CGA009</strain>
    </source>
</reference>
<dbReference type="RefSeq" id="WP_011157136.1">
    <property type="nucleotide sequence ID" value="NZ_CP116810.1"/>
</dbReference>
<feature type="compositionally biased region" description="Low complexity" evidence="2">
    <location>
        <begin position="40"/>
        <end position="52"/>
    </location>
</feature>
<organism evidence="4">
    <name type="scientific">Rhodopseudomonas palustris (strain ATCC BAA-98 / CGA009)</name>
    <dbReference type="NCBI Taxonomy" id="258594"/>
    <lineage>
        <taxon>Bacteria</taxon>
        <taxon>Pseudomonadati</taxon>
        <taxon>Pseudomonadota</taxon>
        <taxon>Alphaproteobacteria</taxon>
        <taxon>Hyphomicrobiales</taxon>
        <taxon>Nitrobacteraceae</taxon>
        <taxon>Rhodopseudomonas</taxon>
    </lineage>
</organism>
<feature type="compositionally biased region" description="Basic and acidic residues" evidence="2">
    <location>
        <begin position="53"/>
        <end position="72"/>
    </location>
</feature>
<evidence type="ECO:0000256" key="3">
    <source>
        <dbReference type="SAM" id="Phobius"/>
    </source>
</evidence>
<dbReference type="KEGG" id="rpa:TX73_008100"/>
<reference evidence="5" key="3">
    <citation type="submission" date="2022-12" db="EMBL/GenBank/DDBJ databases">
        <title>Complete genome sequence of Rhodopseudomonas palustris CGA0092 and corrections to the R. palustris CGA009 genome sequence.</title>
        <authorList>
            <person name="Mazny B.R."/>
            <person name="Sheff O.F."/>
            <person name="LaSarre B."/>
            <person name="McKinlay A."/>
            <person name="McKinlay J.B."/>
        </authorList>
    </citation>
    <scope>NUCLEOTIDE SEQUENCE</scope>
    <source>
        <strain evidence="5">CGA009</strain>
    </source>
</reference>
<dbReference type="GeneID" id="66892607"/>
<dbReference type="HOGENOM" id="CLU_065356_0_0_5"/>
<keyword evidence="6" id="KW-1185">Reference proteome</keyword>
<sequence length="323" mass="33332">MDEHRNEPIGEQQTGAAAATDGAQANAGTPEASSASAPQGTPANTPANAGAAKPDEAKPAGKSEIEKSDRVSRPRPGTVTIMAPSPREDLYRHWDDEIEVEAPDEASQSAVHRFGVRKLAAVAAAVILAAIAGAVGGALATASLSHRSDAETTAASAQVKTLDAQVAQLQIELSALKADLDHAAKQSTAQLGKTADRIEKLEKAQAEPVAKIAKLSETVEKLRTAQVQPPAAPAPANVAAVPAKDVTGSITPKAEAAKPGRLPTVEGWVLRDVYDGGAVVEGRSGTYEVYAGDPIPGVGRVDAIRRQDGRWVVVTSRGLIVAR</sequence>
<keyword evidence="1" id="KW-0175">Coiled coil</keyword>
<feature type="transmembrane region" description="Helical" evidence="3">
    <location>
        <begin position="119"/>
        <end position="140"/>
    </location>
</feature>
<keyword evidence="3" id="KW-0472">Membrane</keyword>
<evidence type="ECO:0000313" key="6">
    <source>
        <dbReference type="Proteomes" id="UP000001426"/>
    </source>
</evidence>
<keyword evidence="3" id="KW-0812">Transmembrane</keyword>